<dbReference type="Pfam" id="PF01593">
    <property type="entry name" value="Amino_oxidase"/>
    <property type="match status" value="1"/>
</dbReference>
<dbReference type="Gene3D" id="3.90.660.20">
    <property type="entry name" value="Protoporphyrinogen oxidase, mitochondrial, domain 2"/>
    <property type="match status" value="1"/>
</dbReference>
<dbReference type="InterPro" id="IPR050464">
    <property type="entry name" value="Zeta_carotene_desat/Oxidored"/>
</dbReference>
<protein>
    <submittedName>
        <fullName evidence="2">FAD-dependent oxidoreductase</fullName>
    </submittedName>
</protein>
<proteinExistence type="predicted"/>
<dbReference type="AlphaFoldDB" id="A0A7G9S736"/>
<evidence type="ECO:0000313" key="3">
    <source>
        <dbReference type="Proteomes" id="UP000515934"/>
    </source>
</evidence>
<dbReference type="Gene3D" id="3.50.50.60">
    <property type="entry name" value="FAD/NAD(P)-binding domain"/>
    <property type="match status" value="1"/>
</dbReference>
<dbReference type="InterPro" id="IPR036188">
    <property type="entry name" value="FAD/NAD-bd_sf"/>
</dbReference>
<name>A0A7G9S736_9MICO</name>
<reference evidence="2 3" key="1">
    <citation type="submission" date="2020-08" db="EMBL/GenBank/DDBJ databases">
        <title>Genome sequence of Leucobacter denitrificans KACC 14055T.</title>
        <authorList>
            <person name="Hyun D.-W."/>
            <person name="Bae J.-W."/>
        </authorList>
    </citation>
    <scope>NUCLEOTIDE SEQUENCE [LARGE SCALE GENOMIC DNA]</scope>
    <source>
        <strain evidence="2 3">KACC 14055</strain>
    </source>
</reference>
<gene>
    <name evidence="2" type="ORF">H9L06_05010</name>
</gene>
<dbReference type="PRINTS" id="PR00419">
    <property type="entry name" value="ADXRDTASE"/>
</dbReference>
<dbReference type="Proteomes" id="UP000515934">
    <property type="component" value="Chromosome"/>
</dbReference>
<sequence>MSTRITVAVVGGGIAGLVAARELALGGAEVSLYERASELGGRVRSTALAGAPIDIGAEAFATRGGAVMQLIEELRLASEVVRPEPLGSWVVTEERSLPLPPGGALGIPSAPLGRASRRVLGTWGALRAALEPLLPRDRTVDRATTLADLVRRRLGERVLDRLVRPVALGVYSTAPEELSLSRLRDLAEAYEREGSLIRAARSLRDSSSAAGGAVAALRGGMAGLVTALAADLERLGVSIHTGHSVEHLGTFAPDGAEPADTILLATPEVTTRALLASSDADSVGDDQPRELQPGTRVEVIALAIEDSRLDAAPRGTGALVAPGTPGIAAKALTHVTAKWADRRAMRDSSVHVVRLSYGRAGSEPETVALSDAEAYELARQDASRILGVELRADAIRDAARKIWVTSTATDANQPLTPQPGIGLAGDWVHGTGLASVVPGARQAARALLAEAQHTLNESDESQVRST</sequence>
<dbReference type="KEGG" id="ldn:H9L06_05010"/>
<dbReference type="EMBL" id="CP060716">
    <property type="protein sequence ID" value="QNN63661.1"/>
    <property type="molecule type" value="Genomic_DNA"/>
</dbReference>
<dbReference type="PANTHER" id="PTHR42923:SF3">
    <property type="entry name" value="PROTOPORPHYRINOGEN OXIDASE"/>
    <property type="match status" value="1"/>
</dbReference>
<dbReference type="Gene3D" id="1.10.3110.10">
    <property type="entry name" value="protoporphyrinogen ix oxidase, domain 3"/>
    <property type="match status" value="1"/>
</dbReference>
<evidence type="ECO:0000313" key="2">
    <source>
        <dbReference type="EMBL" id="QNN63661.1"/>
    </source>
</evidence>
<dbReference type="GO" id="GO:0016491">
    <property type="term" value="F:oxidoreductase activity"/>
    <property type="evidence" value="ECO:0007669"/>
    <property type="project" value="InterPro"/>
</dbReference>
<feature type="domain" description="Amine oxidase" evidence="1">
    <location>
        <begin position="14"/>
        <end position="445"/>
    </location>
</feature>
<keyword evidence="3" id="KW-1185">Reference proteome</keyword>
<evidence type="ECO:0000259" key="1">
    <source>
        <dbReference type="Pfam" id="PF01593"/>
    </source>
</evidence>
<accession>A0A7G9S736</accession>
<dbReference type="SUPFAM" id="SSF51905">
    <property type="entry name" value="FAD/NAD(P)-binding domain"/>
    <property type="match status" value="1"/>
</dbReference>
<organism evidence="2 3">
    <name type="scientific">Leucobacter denitrificans</name>
    <dbReference type="NCBI Taxonomy" id="683042"/>
    <lineage>
        <taxon>Bacteria</taxon>
        <taxon>Bacillati</taxon>
        <taxon>Actinomycetota</taxon>
        <taxon>Actinomycetes</taxon>
        <taxon>Micrococcales</taxon>
        <taxon>Microbacteriaceae</taxon>
        <taxon>Leucobacter</taxon>
    </lineage>
</organism>
<dbReference type="RefSeq" id="WP_187556119.1">
    <property type="nucleotide sequence ID" value="NZ_CP060716.1"/>
</dbReference>
<dbReference type="SUPFAM" id="SSF54373">
    <property type="entry name" value="FAD-linked reductases, C-terminal domain"/>
    <property type="match status" value="1"/>
</dbReference>
<dbReference type="PANTHER" id="PTHR42923">
    <property type="entry name" value="PROTOPORPHYRINOGEN OXIDASE"/>
    <property type="match status" value="1"/>
</dbReference>
<dbReference type="InterPro" id="IPR002937">
    <property type="entry name" value="Amino_oxidase"/>
</dbReference>